<keyword evidence="1" id="KW-1133">Transmembrane helix</keyword>
<organism evidence="2 3">
    <name type="scientific">Photobacterium frigidiphilum</name>
    <dbReference type="NCBI Taxonomy" id="264736"/>
    <lineage>
        <taxon>Bacteria</taxon>
        <taxon>Pseudomonadati</taxon>
        <taxon>Pseudomonadota</taxon>
        <taxon>Gammaproteobacteria</taxon>
        <taxon>Vibrionales</taxon>
        <taxon>Vibrionaceae</taxon>
        <taxon>Photobacterium</taxon>
    </lineage>
</organism>
<evidence type="ECO:0000313" key="2">
    <source>
        <dbReference type="EMBL" id="PSU44852.1"/>
    </source>
</evidence>
<protein>
    <submittedName>
        <fullName evidence="2">Uncharacterized protein</fullName>
    </submittedName>
</protein>
<dbReference type="Proteomes" id="UP000240987">
    <property type="component" value="Unassembled WGS sequence"/>
</dbReference>
<comment type="caution">
    <text evidence="2">The sequence shown here is derived from an EMBL/GenBank/DDBJ whole genome shotgun (WGS) entry which is preliminary data.</text>
</comment>
<dbReference type="AlphaFoldDB" id="A0A2T3J7X2"/>
<keyword evidence="1" id="KW-0812">Transmembrane</keyword>
<sequence length="153" mass="16849">MHIYPVFNSYLDYIFYFLVLTLVCSALLFIIVSIVSGKITHITQVIVLTGIAIYDSFSFFPIFMVLSFAIMITSAPFRVHGAIRRGIIANPAIIKSLQILTKASQAIYGILSLIILVFVVASVLRLDLPFIPSTSTNSESKCSALFCSKTNGM</sequence>
<accession>A0A2T3J7X2</accession>
<evidence type="ECO:0000256" key="1">
    <source>
        <dbReference type="SAM" id="Phobius"/>
    </source>
</evidence>
<dbReference type="RefSeq" id="WP_107245273.1">
    <property type="nucleotide sequence ID" value="NZ_PYMJ01000041.1"/>
</dbReference>
<name>A0A2T3J7X2_9GAMM</name>
<keyword evidence="3" id="KW-1185">Reference proteome</keyword>
<evidence type="ECO:0000313" key="3">
    <source>
        <dbReference type="Proteomes" id="UP000240987"/>
    </source>
</evidence>
<reference evidence="2 3" key="1">
    <citation type="submission" date="2018-01" db="EMBL/GenBank/DDBJ databases">
        <title>Whole genome sequencing of Histamine producing bacteria.</title>
        <authorList>
            <person name="Butler K."/>
        </authorList>
    </citation>
    <scope>NUCLEOTIDE SEQUENCE [LARGE SCALE GENOMIC DNA]</scope>
    <source>
        <strain evidence="2 3">JCM 12947</strain>
    </source>
</reference>
<gene>
    <name evidence="2" type="ORF">C9J12_25505</name>
</gene>
<feature type="transmembrane region" description="Helical" evidence="1">
    <location>
        <begin position="47"/>
        <end position="72"/>
    </location>
</feature>
<feature type="transmembrane region" description="Helical" evidence="1">
    <location>
        <begin position="13"/>
        <end position="35"/>
    </location>
</feature>
<keyword evidence="1" id="KW-0472">Membrane</keyword>
<feature type="transmembrane region" description="Helical" evidence="1">
    <location>
        <begin position="106"/>
        <end position="124"/>
    </location>
</feature>
<dbReference type="EMBL" id="PYMJ01000041">
    <property type="protein sequence ID" value="PSU44852.1"/>
    <property type="molecule type" value="Genomic_DNA"/>
</dbReference>
<proteinExistence type="predicted"/>